<keyword evidence="8" id="KW-0732">Signal</keyword>
<dbReference type="CDD" id="cd04056">
    <property type="entry name" value="Peptidases_S53"/>
    <property type="match status" value="1"/>
</dbReference>
<evidence type="ECO:0000313" key="10">
    <source>
        <dbReference type="EMBL" id="MDU8995575.1"/>
    </source>
</evidence>
<sequence length="660" mass="68713">MPLHALIRPLRRLRGSVVAAACATLLGTAGSLPAAHAADRHPLVGSRPAYATRTADTGPVPAGSHVSARLYLNSRDPQGLAALLRDISDPRSPHYRHYLTPAEYQRHFGPTDRQIRALTAWLGGSGFTVTGRTSHYLGIEGPARAVRQAFGTSLHGYRTGRGTSDAPAGDLSVPASLGATVLGVSGLSTPAAAHPLSTPAPALDVPADDAVCSGHFGEKPATGLPKAYGRTATYAPCPYTPAQLRHAYGTGAKGATGRGSTIAVVDAYGSPDMLADADRYARATGDHAFRPGQYRRHVTPGDWHIDDACASPRTWAGEQALDIDLAHGLAPDANVLYVGANSCLDNDLMDAESYIIDGRRADVISNSWAEIIHSSPGHLTPTLIAAWNLLFEQAAAEGIGVYFAAGDCGDSSPEAAQTGVNCDPKTTRAQADFPSGSPWVTSVGGTTLALDRHGDYAWETSMGDGLSVLTDKGKAWGPVPGVFAFGGGGGASDFPQPWYQRGSVPGGTAQRTTPDVALEGDGALPVLVGLTDAGAYHLVGFGGTSAAAPAFAAVQADAQQASGHRLGFANPLLYALARTRAHVFHDVTDRPANAGAQPLTVVRDEGPAVDTSTGAQRYLLYTLGHDFGLQARRGYDDATGLGSPDTGYLRWFQHTKGTLK</sequence>
<evidence type="ECO:0000256" key="6">
    <source>
        <dbReference type="ARBA" id="ARBA00022837"/>
    </source>
</evidence>
<dbReference type="EMBL" id="JARAKF010000001">
    <property type="protein sequence ID" value="MDU8995575.1"/>
    <property type="molecule type" value="Genomic_DNA"/>
</dbReference>
<evidence type="ECO:0000256" key="8">
    <source>
        <dbReference type="SAM" id="SignalP"/>
    </source>
</evidence>
<evidence type="ECO:0000256" key="5">
    <source>
        <dbReference type="ARBA" id="ARBA00022825"/>
    </source>
</evidence>
<evidence type="ECO:0000256" key="4">
    <source>
        <dbReference type="ARBA" id="ARBA00022801"/>
    </source>
</evidence>
<keyword evidence="3" id="KW-0479">Metal-binding</keyword>
<dbReference type="SUPFAM" id="SSF54897">
    <property type="entry name" value="Protease propeptides/inhibitors"/>
    <property type="match status" value="1"/>
</dbReference>
<dbReference type="Pfam" id="PF09286">
    <property type="entry name" value="Pro-kuma_activ"/>
    <property type="match status" value="1"/>
</dbReference>
<comment type="caution">
    <text evidence="10">The sequence shown here is derived from an EMBL/GenBank/DDBJ whole genome shotgun (WGS) entry which is preliminary data.</text>
</comment>
<dbReference type="Gene3D" id="3.40.50.200">
    <property type="entry name" value="Peptidase S8/S53 domain"/>
    <property type="match status" value="1"/>
</dbReference>
<keyword evidence="6" id="KW-0106">Calcium</keyword>
<dbReference type="InterPro" id="IPR030400">
    <property type="entry name" value="Sedolisin_dom"/>
</dbReference>
<dbReference type="SMART" id="SM00944">
    <property type="entry name" value="Pro-kuma_activ"/>
    <property type="match status" value="1"/>
</dbReference>
<dbReference type="PROSITE" id="PS51695">
    <property type="entry name" value="SEDOLISIN"/>
    <property type="match status" value="1"/>
</dbReference>
<protein>
    <submittedName>
        <fullName evidence="10">S53 family peptidase</fullName>
    </submittedName>
</protein>
<dbReference type="Pfam" id="PF00082">
    <property type="entry name" value="Peptidase_S8"/>
    <property type="match status" value="1"/>
</dbReference>
<keyword evidence="5" id="KW-0720">Serine protease</keyword>
<dbReference type="InterPro" id="IPR050819">
    <property type="entry name" value="Tripeptidyl-peptidase_I"/>
</dbReference>
<keyword evidence="2" id="KW-0645">Protease</keyword>
<keyword evidence="4" id="KW-0378">Hydrolase</keyword>
<dbReference type="InterPro" id="IPR015366">
    <property type="entry name" value="S53_propep"/>
</dbReference>
<evidence type="ECO:0000256" key="2">
    <source>
        <dbReference type="ARBA" id="ARBA00022670"/>
    </source>
</evidence>
<organism evidence="10 11">
    <name type="scientific">Streptomyces mirabilis</name>
    <dbReference type="NCBI Taxonomy" id="68239"/>
    <lineage>
        <taxon>Bacteria</taxon>
        <taxon>Bacillati</taxon>
        <taxon>Actinomycetota</taxon>
        <taxon>Actinomycetes</taxon>
        <taxon>Kitasatosporales</taxon>
        <taxon>Streptomycetaceae</taxon>
        <taxon>Streptomyces</taxon>
    </lineage>
</organism>
<evidence type="ECO:0000259" key="9">
    <source>
        <dbReference type="PROSITE" id="PS51695"/>
    </source>
</evidence>
<dbReference type="InterPro" id="IPR000209">
    <property type="entry name" value="Peptidase_S8/S53_dom"/>
</dbReference>
<dbReference type="InterPro" id="IPR023828">
    <property type="entry name" value="Peptidase_S8_Ser-AS"/>
</dbReference>
<dbReference type="PANTHER" id="PTHR14218">
    <property type="entry name" value="PROTEASE S8 TRIPEPTIDYL PEPTIDASE I CLN2"/>
    <property type="match status" value="1"/>
</dbReference>
<evidence type="ECO:0000256" key="1">
    <source>
        <dbReference type="ARBA" id="ARBA00001913"/>
    </source>
</evidence>
<feature type="chain" id="PRO_5046432941" evidence="8">
    <location>
        <begin position="38"/>
        <end position="660"/>
    </location>
</feature>
<proteinExistence type="predicted"/>
<dbReference type="Proteomes" id="UP001257627">
    <property type="component" value="Unassembled WGS sequence"/>
</dbReference>
<dbReference type="PROSITE" id="PS00138">
    <property type="entry name" value="SUBTILASE_SER"/>
    <property type="match status" value="1"/>
</dbReference>
<comment type="cofactor">
    <cofactor evidence="1">
        <name>Ca(2+)</name>
        <dbReference type="ChEBI" id="CHEBI:29108"/>
    </cofactor>
</comment>
<feature type="signal peptide" evidence="8">
    <location>
        <begin position="1"/>
        <end position="37"/>
    </location>
</feature>
<accession>A0ABU3UNS4</accession>
<gene>
    <name evidence="10" type="ORF">PU648_25095</name>
</gene>
<dbReference type="InterPro" id="IPR036852">
    <property type="entry name" value="Peptidase_S8/S53_dom_sf"/>
</dbReference>
<name>A0ABU3UNS4_9ACTN</name>
<reference evidence="10 11" key="1">
    <citation type="submission" date="2023-02" db="EMBL/GenBank/DDBJ databases">
        <authorList>
            <person name="Maleckis M."/>
        </authorList>
    </citation>
    <scope>NUCLEOTIDE SEQUENCE [LARGE SCALE GENOMIC DNA]</scope>
    <source>
        <strain evidence="10 11">P8-A2</strain>
    </source>
</reference>
<dbReference type="CDD" id="cd11377">
    <property type="entry name" value="Pro-peptidase_S53"/>
    <property type="match status" value="1"/>
</dbReference>
<dbReference type="RefSeq" id="WP_316733383.1">
    <property type="nucleotide sequence ID" value="NZ_JARAKF010000001.1"/>
</dbReference>
<evidence type="ECO:0000256" key="3">
    <source>
        <dbReference type="ARBA" id="ARBA00022723"/>
    </source>
</evidence>
<keyword evidence="7" id="KW-0865">Zymogen</keyword>
<evidence type="ECO:0000313" key="11">
    <source>
        <dbReference type="Proteomes" id="UP001257627"/>
    </source>
</evidence>
<dbReference type="SUPFAM" id="SSF52743">
    <property type="entry name" value="Subtilisin-like"/>
    <property type="match status" value="1"/>
</dbReference>
<dbReference type="PANTHER" id="PTHR14218:SF15">
    <property type="entry name" value="TRIPEPTIDYL-PEPTIDASE 1"/>
    <property type="match status" value="1"/>
</dbReference>
<keyword evidence="11" id="KW-1185">Reference proteome</keyword>
<feature type="domain" description="Peptidase S53" evidence="9">
    <location>
        <begin position="238"/>
        <end position="656"/>
    </location>
</feature>
<evidence type="ECO:0000256" key="7">
    <source>
        <dbReference type="ARBA" id="ARBA00023145"/>
    </source>
</evidence>